<evidence type="ECO:0000256" key="5">
    <source>
        <dbReference type="ARBA" id="ARBA00012619"/>
    </source>
</evidence>
<evidence type="ECO:0000256" key="6">
    <source>
        <dbReference type="ARBA" id="ARBA00013882"/>
    </source>
</evidence>
<comment type="similarity">
    <text evidence="2">Belongs to the glycosyl hydrolase 13 family. TreS subfamily.</text>
</comment>
<evidence type="ECO:0000256" key="3">
    <source>
        <dbReference type="ARBA" id="ARBA00006219"/>
    </source>
</evidence>
<evidence type="ECO:0000313" key="17">
    <source>
        <dbReference type="EMBL" id="MER2997512.1"/>
    </source>
</evidence>
<keyword evidence="11" id="KW-0067">ATP-binding</keyword>
<dbReference type="InterPro" id="IPR006047">
    <property type="entry name" value="GH13_cat_dom"/>
</dbReference>
<dbReference type="SUPFAM" id="SSF56112">
    <property type="entry name" value="Protein kinase-like (PK-like)"/>
    <property type="match status" value="1"/>
</dbReference>
<evidence type="ECO:0000256" key="14">
    <source>
        <dbReference type="ARBA" id="ARBA00031378"/>
    </source>
</evidence>
<evidence type="ECO:0000256" key="8">
    <source>
        <dbReference type="ARBA" id="ARBA00022723"/>
    </source>
</evidence>
<dbReference type="GO" id="GO:0047471">
    <property type="term" value="F:maltose alpha-D-glucosyltransferase activity"/>
    <property type="evidence" value="ECO:0007669"/>
    <property type="project" value="UniProtKB-EC"/>
</dbReference>
<dbReference type="Proteomes" id="UP001476807">
    <property type="component" value="Unassembled WGS sequence"/>
</dbReference>
<evidence type="ECO:0000256" key="2">
    <source>
        <dbReference type="ARBA" id="ARBA00005496"/>
    </source>
</evidence>
<dbReference type="InterPro" id="IPR045857">
    <property type="entry name" value="O16G_dom_2"/>
</dbReference>
<keyword evidence="10" id="KW-0106">Calcium</keyword>
<dbReference type="InterPro" id="IPR012810">
    <property type="entry name" value="TreS/a-amylase_N"/>
</dbReference>
<keyword evidence="12 17" id="KW-0413">Isomerase</keyword>
<dbReference type="EC" id="5.4.99.16" evidence="5"/>
<dbReference type="PANTHER" id="PTHR10357">
    <property type="entry name" value="ALPHA-AMYLASE FAMILY MEMBER"/>
    <property type="match status" value="1"/>
</dbReference>
<dbReference type="Pfam" id="PF00128">
    <property type="entry name" value="Alpha-amylase"/>
    <property type="match status" value="2"/>
</dbReference>
<evidence type="ECO:0000256" key="11">
    <source>
        <dbReference type="ARBA" id="ARBA00022840"/>
    </source>
</evidence>
<dbReference type="Pfam" id="PF18085">
    <property type="entry name" value="Mak_N_cap"/>
    <property type="match status" value="1"/>
</dbReference>
<dbReference type="EC" id="2.7.1.175" evidence="4"/>
<comment type="similarity">
    <text evidence="3">Belongs to the aminoglycoside phosphotransferase family.</text>
</comment>
<dbReference type="EMBL" id="JBEOKT010000006">
    <property type="protein sequence ID" value="MER2997512.1"/>
    <property type="molecule type" value="Genomic_DNA"/>
</dbReference>
<comment type="catalytic activity">
    <reaction evidence="1">
        <text>D-maltose = alpha,alpha-trehalose</text>
        <dbReference type="Rhea" id="RHEA:15145"/>
        <dbReference type="ChEBI" id="CHEBI:16551"/>
        <dbReference type="ChEBI" id="CHEBI:17306"/>
        <dbReference type="EC" id="5.4.99.16"/>
    </reaction>
</comment>
<proteinExistence type="inferred from homology"/>
<dbReference type="Gene3D" id="2.60.40.1180">
    <property type="entry name" value="Golgi alpha-mannosidase II"/>
    <property type="match status" value="1"/>
</dbReference>
<evidence type="ECO:0000256" key="9">
    <source>
        <dbReference type="ARBA" id="ARBA00022741"/>
    </source>
</evidence>
<gene>
    <name evidence="17" type="primary">treS</name>
    <name evidence="17" type="ORF">ABS362_08135</name>
</gene>
<evidence type="ECO:0000313" key="18">
    <source>
        <dbReference type="Proteomes" id="UP001476807"/>
    </source>
</evidence>
<dbReference type="Pfam" id="PF16657">
    <property type="entry name" value="Malt_amylase_C"/>
    <property type="match status" value="1"/>
</dbReference>
<dbReference type="InterPro" id="IPR013780">
    <property type="entry name" value="Glyco_hydro_b"/>
</dbReference>
<dbReference type="Gene3D" id="3.90.400.10">
    <property type="entry name" value="Oligo-1,6-glucosidase, Domain 2"/>
    <property type="match status" value="1"/>
</dbReference>
<dbReference type="Gene3D" id="3.90.1200.10">
    <property type="match status" value="1"/>
</dbReference>
<dbReference type="SUPFAM" id="SSF51011">
    <property type="entry name" value="Glycosyl hydrolase domain"/>
    <property type="match status" value="1"/>
</dbReference>
<dbReference type="NCBIfam" id="TIGR02456">
    <property type="entry name" value="treS_nterm"/>
    <property type="match status" value="1"/>
</dbReference>
<accession>A0ABV1RTX7</accession>
<evidence type="ECO:0000256" key="7">
    <source>
        <dbReference type="ARBA" id="ARBA00022679"/>
    </source>
</evidence>
<dbReference type="SMART" id="SM00642">
    <property type="entry name" value="Aamy"/>
    <property type="match status" value="1"/>
</dbReference>
<evidence type="ECO:0000259" key="16">
    <source>
        <dbReference type="SMART" id="SM00642"/>
    </source>
</evidence>
<evidence type="ECO:0000256" key="10">
    <source>
        <dbReference type="ARBA" id="ARBA00022837"/>
    </source>
</evidence>
<name>A0ABV1RTX7_9BACT</name>
<comment type="catalytic activity">
    <reaction evidence="15">
        <text>D-maltose + ATP = alpha-maltose 1-phosphate + ADP + H(+)</text>
        <dbReference type="Rhea" id="RHEA:31915"/>
        <dbReference type="ChEBI" id="CHEBI:15378"/>
        <dbReference type="ChEBI" id="CHEBI:17306"/>
        <dbReference type="ChEBI" id="CHEBI:30616"/>
        <dbReference type="ChEBI" id="CHEBI:63576"/>
        <dbReference type="ChEBI" id="CHEBI:456216"/>
        <dbReference type="EC" id="2.7.1.175"/>
    </reaction>
</comment>
<evidence type="ECO:0000256" key="4">
    <source>
        <dbReference type="ARBA" id="ARBA00011962"/>
    </source>
</evidence>
<keyword evidence="9" id="KW-0547">Nucleotide-binding</keyword>
<reference evidence="17 18" key="1">
    <citation type="submission" date="2024-06" db="EMBL/GenBank/DDBJ databases">
        <title>Pontibacter populi HYL7-15.</title>
        <authorList>
            <person name="Kim M.K."/>
        </authorList>
    </citation>
    <scope>NUCLEOTIDE SEQUENCE [LARGE SCALE GENOMIC DNA]</scope>
    <source>
        <strain evidence="17 18">HYL7-15</strain>
    </source>
</reference>
<sequence length="1111" mass="129404">MAADKDLLDDNLHWYKDAIIYELHIKAFKDGSGDGIGDFKGLMQKLDYLESLGVTAIWLLPFYPSPLRDDGYDIADYYSINPSYGEMRDFKLFVKEAHRRGLKVITELVINHTSDQHPWFQRARRAKPGSAHRNYYVWSDDPTKYKDVRIIFTDYEPSNWTWDPVAKQYYWHRFFHHQPDLNFENPVVQKEVFKMLDYWLDLGVDGFRLDAVPYLFEREGTNGENLPETHDFLKKLRAHVDQKYTGKLLLAEANMWPEDSASYFGNGDECHMNYHFPIMPRLFMSVKMEDRYPIIDIFTQTPEIPETCQWAMFLRNHDELTLEMVTDEERDYMYKVYTRDPLAKINLGIRHRLAPLLGNDRNKIELMNVLLFSMKGTPVVYYGDEIGMGDNFYLGDRDGVRTPMQWSDDRNAGFSSANPQKLYLPVIIDPEYKYESVNVETQEQNSNSLLWWTRRIINMRKRYRAFGRGSIRFLNPSNSKVLAFIRSYEDENILVIANLSRFPEAVELDLNEFKGYTPMEVFSKNKFPAIKDEEYLFTVGAHGYYWFELQPQDVSAQQVLDMQHSAMQISSLSNRLPQEVIRQLENRVLPPYILNRRWFGGKARTVQRMQIVDNMPLQIGNRGATILLIEVNYNEGLPELYQLPLAFASKEQEQQLISQYPVSVIARVTQNGEEGILYDALYGEEFRQLLLQLISKRRRVRADHAELQGHSHQQVSAILRESNNTLSSKILGAEQSNTSIIFDNQFFLKIYRKLDRALNPDVEVVQALTEGVGFKQVPRFLGALEHHTHGAAPMVLAMLQELVPNQGDAWENMEDSLKRFFERLETQNEQVNLGKKVGTLSRPVSFSDTPEEVQLQLGGASVNRIELLGLRTAELHLALASMTDQKDFAPEDFSLHYQRSLYSSLTSLVRSNFDSLRKHLPKLPDNVRAEAEEVLNMRAEILEKLKMIFSRKIDTLKIRTHGDYHLGQVLFTGKDFIIIDFEGEPARAFSERRLKRSPLRDVAGMLRSFHYAAYNALFQQDITNKENGGYLEEWAEQWYHYASNFFMHCYLDKTMGTGIVPAKEEDFEILMETFLLEKAIYELGYELNNRPDWVLIPIRGIKYIMKKYQNG</sequence>
<dbReference type="CDD" id="cd11334">
    <property type="entry name" value="AmyAc_TreS"/>
    <property type="match status" value="1"/>
</dbReference>
<protein>
    <recommendedName>
        <fullName evidence="6">Maltokinase</fullName>
        <ecNumber evidence="4">2.7.1.175</ecNumber>
        <ecNumber evidence="5">5.4.99.16</ecNumber>
    </recommendedName>
    <alternativeName>
        <fullName evidence="14">Maltose alpha-D-glucosyltransferase</fullName>
    </alternativeName>
    <alternativeName>
        <fullName evidence="13">Maltose-1-phosphate synthase</fullName>
    </alternativeName>
</protein>
<dbReference type="InterPro" id="IPR017853">
    <property type="entry name" value="GH"/>
</dbReference>
<comment type="caution">
    <text evidence="17">The sequence shown here is derived from an EMBL/GenBank/DDBJ whole genome shotgun (WGS) entry which is preliminary data.</text>
</comment>
<keyword evidence="8" id="KW-0479">Metal-binding</keyword>
<feature type="domain" description="Glycosyl hydrolase family 13 catalytic" evidence="16">
    <location>
        <begin position="22"/>
        <end position="421"/>
    </location>
</feature>
<dbReference type="InterPro" id="IPR012811">
    <property type="entry name" value="TreS_maltokin_C_dom"/>
</dbReference>
<keyword evidence="7" id="KW-0808">Transferase</keyword>
<organism evidence="17 18">
    <name type="scientific">Pontibacter populi</name>
    <dbReference type="NCBI Taxonomy" id="890055"/>
    <lineage>
        <taxon>Bacteria</taxon>
        <taxon>Pseudomonadati</taxon>
        <taxon>Bacteroidota</taxon>
        <taxon>Cytophagia</taxon>
        <taxon>Cytophagales</taxon>
        <taxon>Hymenobacteraceae</taxon>
        <taxon>Pontibacter</taxon>
    </lineage>
</organism>
<evidence type="ECO:0000256" key="15">
    <source>
        <dbReference type="ARBA" id="ARBA00049067"/>
    </source>
</evidence>
<dbReference type="NCBIfam" id="TIGR02457">
    <property type="entry name" value="TreS_Cterm"/>
    <property type="match status" value="1"/>
</dbReference>
<dbReference type="InterPro" id="IPR011009">
    <property type="entry name" value="Kinase-like_dom_sf"/>
</dbReference>
<dbReference type="InterPro" id="IPR032091">
    <property type="entry name" value="Malt_amylase-like_C"/>
</dbReference>
<dbReference type="Gene3D" id="3.20.20.80">
    <property type="entry name" value="Glycosidases"/>
    <property type="match status" value="1"/>
</dbReference>
<dbReference type="PANTHER" id="PTHR10357:SF219">
    <property type="entry name" value="MALTOSE ALPHA-D-GLUCOSYLTRANSFERASE"/>
    <property type="match status" value="1"/>
</dbReference>
<evidence type="ECO:0000256" key="13">
    <source>
        <dbReference type="ARBA" id="ARBA00031251"/>
    </source>
</evidence>
<dbReference type="InterPro" id="IPR040999">
    <property type="entry name" value="Mak_N_cap"/>
</dbReference>
<evidence type="ECO:0000256" key="12">
    <source>
        <dbReference type="ARBA" id="ARBA00023235"/>
    </source>
</evidence>
<keyword evidence="18" id="KW-1185">Reference proteome</keyword>
<evidence type="ECO:0000256" key="1">
    <source>
        <dbReference type="ARBA" id="ARBA00001595"/>
    </source>
</evidence>
<dbReference type="SUPFAM" id="SSF51445">
    <property type="entry name" value="(Trans)glycosidases"/>
    <property type="match status" value="1"/>
</dbReference>
<dbReference type="RefSeq" id="WP_350411911.1">
    <property type="nucleotide sequence ID" value="NZ_JBEOKT010000006.1"/>
</dbReference>